<evidence type="ECO:0000313" key="7">
    <source>
        <dbReference type="RefSeq" id="XP_013786783.1"/>
    </source>
</evidence>
<keyword evidence="6" id="KW-1185">Reference proteome</keyword>
<feature type="region of interest" description="Disordered" evidence="5">
    <location>
        <begin position="534"/>
        <end position="553"/>
    </location>
</feature>
<dbReference type="RefSeq" id="XP_013786783.1">
    <property type="nucleotide sequence ID" value="XM_013931329.2"/>
</dbReference>
<comment type="similarity">
    <text evidence="4">Belongs to the synaptopodin family.</text>
</comment>
<evidence type="ECO:0000256" key="2">
    <source>
        <dbReference type="ARBA" id="ARBA00022490"/>
    </source>
</evidence>
<proteinExistence type="inferred from homology"/>
<dbReference type="GeneID" id="106470759"/>
<feature type="compositionally biased region" description="Basic and acidic residues" evidence="5">
    <location>
        <begin position="125"/>
        <end position="142"/>
    </location>
</feature>
<evidence type="ECO:0000256" key="1">
    <source>
        <dbReference type="ARBA" id="ARBA00004496"/>
    </source>
</evidence>
<keyword evidence="2" id="KW-0963">Cytoplasm</keyword>
<feature type="region of interest" description="Disordered" evidence="5">
    <location>
        <begin position="655"/>
        <end position="696"/>
    </location>
</feature>
<dbReference type="PANTHER" id="PTHR24217:SF0">
    <property type="entry name" value="PDZ DOMAIN-CONTAINING PROTEIN"/>
    <property type="match status" value="1"/>
</dbReference>
<dbReference type="PANTHER" id="PTHR24217">
    <property type="entry name" value="PUTATIVE-RELATED"/>
    <property type="match status" value="1"/>
</dbReference>
<accession>A0ABM1BQM7</accession>
<gene>
    <name evidence="7" type="primary">LOC106470759</name>
</gene>
<dbReference type="Proteomes" id="UP000694941">
    <property type="component" value="Unplaced"/>
</dbReference>
<name>A0ABM1BQM7_LIMPO</name>
<evidence type="ECO:0000256" key="5">
    <source>
        <dbReference type="SAM" id="MobiDB-lite"/>
    </source>
</evidence>
<feature type="compositionally biased region" description="Polar residues" evidence="5">
    <location>
        <begin position="660"/>
        <end position="694"/>
    </location>
</feature>
<reference evidence="7" key="1">
    <citation type="submission" date="2025-08" db="UniProtKB">
        <authorList>
            <consortium name="RefSeq"/>
        </authorList>
    </citation>
    <scope>IDENTIFICATION</scope>
    <source>
        <tissue evidence="7">Muscle</tissue>
    </source>
</reference>
<sequence length="732" mass="81183">MAEGREQVTVELTGGGPWGVRFQGGEGTFEPLTVHKTIKETDDFKHTPAPVQPGQQVTAQNELLTLLPIAEMTSLSKLDATSTIEETDDLKHTPASVQAGQQFTAQNEASILFPISETTSGSMEVESKPDTEVSSDRKTEGFRDNLKQEKIEDEEECEEKTIETMFEKDEDTETNVQHIEEDAVVTDDVLYHPKLEDVQVKIEPNILCDIEPDISIQHTISPIPTPSRIIENKSNTETCNQENASSTELFNAKQYEKRTLTVQCSFWSPLVSTAVSVPKGDVPLFKRDMLPSSANISSLKSPTVPPVLTQEEKKVQPTPDAGDSVFSGHGSLSRDLWTGHGYEPAPDDDIVGYDTFPTEKKIYSSSSFYEDSSGSYPTVEEQVGLCRKIADSLSTDTNQKSRSAKLFNRRVENSNKWVRGDPAAEHESREQKTFKEQVRTEKARVEPSISEAASTTCVKSSNSPTKLKLILDPRHLQDVHQLRKEGQSINEHNVISPDVCLGLVKDLKSPVGKGAIMFAKRRQKSEKWVVDENKVKAHQSQQRMSSKPPAGTKTDARLQEMLESPRLTIVKSPWEAALESPVGSCDAAFREFWPEIHSAPSAARVLQESGTKATSPPVTTLPVDFHSRPKASTPKFAPIVGSRLLPSTNYDLYRPRIPQGWSSPNREKSTSACQQNSHETVSSTRWDPSSSPTPQKMIFRNFNVIPKTWSAARATPKQSTFKPVKVNLGLTK</sequence>
<feature type="region of interest" description="Disordered" evidence="5">
    <location>
        <begin position="119"/>
        <end position="142"/>
    </location>
</feature>
<evidence type="ECO:0000256" key="4">
    <source>
        <dbReference type="ARBA" id="ARBA00038161"/>
    </source>
</evidence>
<keyword evidence="3" id="KW-0597">Phosphoprotein</keyword>
<organism evidence="6 7">
    <name type="scientific">Limulus polyphemus</name>
    <name type="common">Atlantic horseshoe crab</name>
    <dbReference type="NCBI Taxonomy" id="6850"/>
    <lineage>
        <taxon>Eukaryota</taxon>
        <taxon>Metazoa</taxon>
        <taxon>Ecdysozoa</taxon>
        <taxon>Arthropoda</taxon>
        <taxon>Chelicerata</taxon>
        <taxon>Merostomata</taxon>
        <taxon>Xiphosura</taxon>
        <taxon>Limulidae</taxon>
        <taxon>Limulus</taxon>
    </lineage>
</organism>
<evidence type="ECO:0000313" key="6">
    <source>
        <dbReference type="Proteomes" id="UP000694941"/>
    </source>
</evidence>
<evidence type="ECO:0000256" key="3">
    <source>
        <dbReference type="ARBA" id="ARBA00022553"/>
    </source>
</evidence>
<dbReference type="InterPro" id="IPR051976">
    <property type="entry name" value="Synaptopodin_domain"/>
</dbReference>
<comment type="subcellular location">
    <subcellularLocation>
        <location evidence="1">Cytoplasm</location>
    </subcellularLocation>
</comment>
<protein>
    <submittedName>
        <fullName evidence="7">Uncharacterized protein LOC106470759</fullName>
    </submittedName>
</protein>